<dbReference type="KEGG" id="poz:I0K15_00880"/>
<keyword evidence="3" id="KW-1185">Reference proteome</keyword>
<keyword evidence="1" id="KW-0812">Transmembrane</keyword>
<dbReference type="Proteomes" id="UP000594800">
    <property type="component" value="Chromosome"/>
</dbReference>
<proteinExistence type="predicted"/>
<feature type="transmembrane region" description="Helical" evidence="1">
    <location>
        <begin position="90"/>
        <end position="110"/>
    </location>
</feature>
<dbReference type="EMBL" id="CP064942">
    <property type="protein sequence ID" value="QPH54368.1"/>
    <property type="molecule type" value="Genomic_DNA"/>
</dbReference>
<accession>A0A7S9QCW8</accession>
<evidence type="ECO:0000313" key="2">
    <source>
        <dbReference type="EMBL" id="QPH54368.1"/>
    </source>
</evidence>
<dbReference type="RefSeq" id="WP_196103577.1">
    <property type="nucleotide sequence ID" value="NZ_CP064942.1"/>
</dbReference>
<keyword evidence="1" id="KW-1133">Transmembrane helix</keyword>
<sequence length="114" mass="12389">MTALWWIAALFLTGLALVIQPAREAQPDTSNMDPENPLMPAAAQVVAGISFVSACLLLMVEAGVVLPMGVIVVLYVAYRLAPTTRSLIPLYRWQFAIAALGTLAVARLWYSWIS</sequence>
<evidence type="ECO:0000256" key="1">
    <source>
        <dbReference type="SAM" id="Phobius"/>
    </source>
</evidence>
<organism evidence="2 3">
    <name type="scientific">Pontivivens ytuae</name>
    <dbReference type="NCBI Taxonomy" id="2789856"/>
    <lineage>
        <taxon>Bacteria</taxon>
        <taxon>Pseudomonadati</taxon>
        <taxon>Pseudomonadota</taxon>
        <taxon>Alphaproteobacteria</taxon>
        <taxon>Rhodobacterales</taxon>
        <taxon>Paracoccaceae</taxon>
        <taxon>Pontivivens</taxon>
    </lineage>
</organism>
<protein>
    <submittedName>
        <fullName evidence="2">Uncharacterized protein</fullName>
    </submittedName>
</protein>
<gene>
    <name evidence="2" type="ORF">I0K15_00880</name>
</gene>
<keyword evidence="1" id="KW-0472">Membrane</keyword>
<reference evidence="2 3" key="1">
    <citation type="submission" date="2020-11" db="EMBL/GenBank/DDBJ databases">
        <title>Description of Pontivivens ytuae sp. nov. isolated from deep sea sediment of Mariana Trench.</title>
        <authorList>
            <person name="Wang Z."/>
            <person name="Sun Q.-L."/>
            <person name="Xu X.-D."/>
            <person name="Tang Y.-Z."/>
            <person name="Zhang J."/>
        </authorList>
    </citation>
    <scope>NUCLEOTIDE SEQUENCE [LARGE SCALE GENOMIC DNA]</scope>
    <source>
        <strain evidence="2 3">MT2928</strain>
    </source>
</reference>
<evidence type="ECO:0000313" key="3">
    <source>
        <dbReference type="Proteomes" id="UP000594800"/>
    </source>
</evidence>
<feature type="transmembrane region" description="Helical" evidence="1">
    <location>
        <begin position="49"/>
        <end position="78"/>
    </location>
</feature>
<dbReference type="AlphaFoldDB" id="A0A7S9QCW8"/>
<name>A0A7S9QCW8_9RHOB</name>